<reference evidence="1 2" key="1">
    <citation type="submission" date="2024-02" db="EMBL/GenBank/DDBJ databases">
        <authorList>
            <person name="Daric V."/>
            <person name="Darras S."/>
        </authorList>
    </citation>
    <scope>NUCLEOTIDE SEQUENCE [LARGE SCALE GENOMIC DNA]</scope>
</reference>
<dbReference type="Proteomes" id="UP001642483">
    <property type="component" value="Unassembled WGS sequence"/>
</dbReference>
<comment type="caution">
    <text evidence="1">The sequence shown here is derived from an EMBL/GenBank/DDBJ whole genome shotgun (WGS) entry which is preliminary data.</text>
</comment>
<proteinExistence type="predicted"/>
<dbReference type="EMBL" id="CAWYQH010000108">
    <property type="protein sequence ID" value="CAK8688068.1"/>
    <property type="molecule type" value="Genomic_DNA"/>
</dbReference>
<organism evidence="1 2">
    <name type="scientific">Clavelina lepadiformis</name>
    <name type="common">Light-bulb sea squirt</name>
    <name type="synonym">Ascidia lepadiformis</name>
    <dbReference type="NCBI Taxonomy" id="159417"/>
    <lineage>
        <taxon>Eukaryota</taxon>
        <taxon>Metazoa</taxon>
        <taxon>Chordata</taxon>
        <taxon>Tunicata</taxon>
        <taxon>Ascidiacea</taxon>
        <taxon>Aplousobranchia</taxon>
        <taxon>Clavelinidae</taxon>
        <taxon>Clavelina</taxon>
    </lineage>
</organism>
<keyword evidence="2" id="KW-1185">Reference proteome</keyword>
<gene>
    <name evidence="1" type="ORF">CVLEPA_LOCUS20104</name>
</gene>
<protein>
    <submittedName>
        <fullName evidence="1">Uncharacterized protein</fullName>
    </submittedName>
</protein>
<evidence type="ECO:0000313" key="2">
    <source>
        <dbReference type="Proteomes" id="UP001642483"/>
    </source>
</evidence>
<accession>A0ABP0GAX2</accession>
<name>A0ABP0GAX2_CLALP</name>
<evidence type="ECO:0000313" key="1">
    <source>
        <dbReference type="EMBL" id="CAK8688068.1"/>
    </source>
</evidence>
<sequence length="74" mass="7723">MEAASAASACIALRYSLQELTDRKLPVSRGNASNAAHAVAGHGRLALNHIAKLFDFCGETTHAASHTIGIADHI</sequence>